<organism evidence="7 8">
    <name type="scientific">Caballeronia sordidicola</name>
    <name type="common">Burkholderia sordidicola</name>
    <dbReference type="NCBI Taxonomy" id="196367"/>
    <lineage>
        <taxon>Bacteria</taxon>
        <taxon>Pseudomonadati</taxon>
        <taxon>Pseudomonadota</taxon>
        <taxon>Betaproteobacteria</taxon>
        <taxon>Burkholderiales</taxon>
        <taxon>Burkholderiaceae</taxon>
        <taxon>Caballeronia</taxon>
    </lineage>
</organism>
<evidence type="ECO:0000256" key="1">
    <source>
        <dbReference type="ARBA" id="ARBA00002190"/>
    </source>
</evidence>
<dbReference type="PANTHER" id="PTHR33217">
    <property type="entry name" value="TRANSPOSASE FOR INSERTION SEQUENCE ELEMENT IS1081"/>
    <property type="match status" value="1"/>
</dbReference>
<dbReference type="Pfam" id="PF00872">
    <property type="entry name" value="Transposase_mut"/>
    <property type="match status" value="1"/>
</dbReference>
<gene>
    <name evidence="7" type="ORF">BSU04_06830</name>
</gene>
<evidence type="ECO:0000256" key="3">
    <source>
        <dbReference type="ARBA" id="ARBA00022578"/>
    </source>
</evidence>
<keyword evidence="3 6" id="KW-0815">Transposition</keyword>
<dbReference type="RefSeq" id="WP_089159822.1">
    <property type="nucleotide sequence ID" value="NZ_MTHB01000041.1"/>
</dbReference>
<comment type="function">
    <text evidence="1 6">Required for the transposition of the insertion element.</text>
</comment>
<dbReference type="GO" id="GO:0003677">
    <property type="term" value="F:DNA binding"/>
    <property type="evidence" value="ECO:0007669"/>
    <property type="project" value="UniProtKB-UniRule"/>
</dbReference>
<proteinExistence type="inferred from homology"/>
<protein>
    <recommendedName>
        <fullName evidence="6">Mutator family transposase</fullName>
    </recommendedName>
</protein>
<dbReference type="NCBIfam" id="NF033543">
    <property type="entry name" value="transpos_IS256"/>
    <property type="match status" value="1"/>
</dbReference>
<dbReference type="PROSITE" id="PS01007">
    <property type="entry name" value="TRANSPOSASE_MUTATOR"/>
    <property type="match status" value="1"/>
</dbReference>
<evidence type="ECO:0000256" key="2">
    <source>
        <dbReference type="ARBA" id="ARBA00010961"/>
    </source>
</evidence>
<evidence type="ECO:0000256" key="5">
    <source>
        <dbReference type="ARBA" id="ARBA00023172"/>
    </source>
</evidence>
<name>A0A226X969_CABSO</name>
<dbReference type="PANTHER" id="PTHR33217:SF5">
    <property type="entry name" value="MUTATOR FAMILY TRANSPOSASE"/>
    <property type="match status" value="1"/>
</dbReference>
<sequence>MTVVKRNKRVKPDPELVKLADSLLANYQKPEDLIGENGLLKQLTKMLVERALETEMSEHLGHGKSEAVTNATGNTRNGHSAKTLQGEFGELPLDIPRERQGGFEPKLVARHQTRWTGFDDKIISLYARGLSVREIQSHLEEMYGTEVSPTLISAVTDAVSEEVKLWQGRPLDALYPIIYLDCIHVKVRDSGAVRTKAVYLAIGVNMDGHKEVLGLWIAQTEGAKFWLQVVTELKTRGVQDIFIACVDGLKGFPEAIEAVYPKAAVQLCIVHMVRNSLNYASWKLQREVAADLRTIYTSLTVEVAEQMLSAFEAKWDKDYPLIGQSWRRNWARVIPFFDYPPEIRKVIYTTNAIESINMSLRKVIKTRSSFPTDDAVMKLFYLALNNISKKWSMPIRDWKAALNRFAIQFEDRMSPG</sequence>
<dbReference type="EMBL" id="MTHB01000041">
    <property type="protein sequence ID" value="OXC79388.1"/>
    <property type="molecule type" value="Genomic_DNA"/>
</dbReference>
<dbReference type="OrthoDB" id="165209at2"/>
<reference evidence="8" key="1">
    <citation type="submission" date="2017-01" db="EMBL/GenBank/DDBJ databases">
        <title>Genome Analysis of Deinococcus marmoris KOPRI26562.</title>
        <authorList>
            <person name="Kim J.H."/>
            <person name="Oh H.-M."/>
        </authorList>
    </citation>
    <scope>NUCLEOTIDE SEQUENCE [LARGE SCALE GENOMIC DNA]</scope>
    <source>
        <strain evidence="8">PAMC 26633</strain>
    </source>
</reference>
<dbReference type="Proteomes" id="UP000214720">
    <property type="component" value="Unassembled WGS sequence"/>
</dbReference>
<comment type="similarity">
    <text evidence="2 6">Belongs to the transposase mutator family.</text>
</comment>
<evidence type="ECO:0000256" key="4">
    <source>
        <dbReference type="ARBA" id="ARBA00023125"/>
    </source>
</evidence>
<evidence type="ECO:0000313" key="7">
    <source>
        <dbReference type="EMBL" id="OXC79388.1"/>
    </source>
</evidence>
<keyword evidence="4 6" id="KW-0238">DNA-binding</keyword>
<dbReference type="GO" id="GO:0004803">
    <property type="term" value="F:transposase activity"/>
    <property type="evidence" value="ECO:0007669"/>
    <property type="project" value="UniProtKB-UniRule"/>
</dbReference>
<dbReference type="GO" id="GO:0006313">
    <property type="term" value="P:DNA transposition"/>
    <property type="evidence" value="ECO:0007669"/>
    <property type="project" value="UniProtKB-UniRule"/>
</dbReference>
<dbReference type="InterPro" id="IPR001207">
    <property type="entry name" value="Transposase_mutator"/>
</dbReference>
<comment type="caution">
    <text evidence="7">The sequence shown here is derived from an EMBL/GenBank/DDBJ whole genome shotgun (WGS) entry which is preliminary data.</text>
</comment>
<accession>A0A226X969</accession>
<evidence type="ECO:0000313" key="8">
    <source>
        <dbReference type="Proteomes" id="UP000214720"/>
    </source>
</evidence>
<dbReference type="AlphaFoldDB" id="A0A226X969"/>
<keyword evidence="5 6" id="KW-0233">DNA recombination</keyword>
<evidence type="ECO:0000256" key="6">
    <source>
        <dbReference type="RuleBase" id="RU365089"/>
    </source>
</evidence>
<keyword evidence="6" id="KW-0814">Transposable element</keyword>